<evidence type="ECO:0000256" key="1">
    <source>
        <dbReference type="ARBA" id="ARBA00022574"/>
    </source>
</evidence>
<accession>A0A9P4JCW1</accession>
<dbReference type="PROSITE" id="PS50082">
    <property type="entry name" value="WD_REPEATS_2"/>
    <property type="match status" value="1"/>
</dbReference>
<dbReference type="InterPro" id="IPR001680">
    <property type="entry name" value="WD40_rpt"/>
</dbReference>
<keyword evidence="5" id="KW-1185">Reference proteome</keyword>
<dbReference type="EMBL" id="ML994560">
    <property type="protein sequence ID" value="KAF2195959.1"/>
    <property type="molecule type" value="Genomic_DNA"/>
</dbReference>
<sequence>SVAFSHDSTRLASASSDRTVKIWDLSSGDCRQTFSVGKVLYSISFSFTDSYLHTDMGTIALQDSIPQSTVLGPCNPRYQCLSVSSDGVWIRYNSDNLLWLPPEYRPSCSAVSRKTIGIGVQSGRVWICNVQLSTT</sequence>
<comment type="caution">
    <text evidence="4">The sequence shown here is derived from an EMBL/GenBank/DDBJ whole genome shotgun (WGS) entry which is preliminary data.</text>
</comment>
<dbReference type="InterPro" id="IPR015943">
    <property type="entry name" value="WD40/YVTN_repeat-like_dom_sf"/>
</dbReference>
<evidence type="ECO:0000313" key="4">
    <source>
        <dbReference type="EMBL" id="KAF2195959.1"/>
    </source>
</evidence>
<dbReference type="PROSITE" id="PS00678">
    <property type="entry name" value="WD_REPEATS_1"/>
    <property type="match status" value="1"/>
</dbReference>
<evidence type="ECO:0000256" key="3">
    <source>
        <dbReference type="PROSITE-ProRule" id="PRU00221"/>
    </source>
</evidence>
<dbReference type="Gene3D" id="2.130.10.10">
    <property type="entry name" value="YVTN repeat-like/Quinoprotein amine dehydrogenase"/>
    <property type="match status" value="1"/>
</dbReference>
<name>A0A9P4JCW1_9PLEO</name>
<gene>
    <name evidence="4" type="ORF">GQ43DRAFT_290692</name>
</gene>
<dbReference type="Pfam" id="PF00400">
    <property type="entry name" value="WD40"/>
    <property type="match status" value="1"/>
</dbReference>
<feature type="repeat" description="WD" evidence="3">
    <location>
        <begin position="1"/>
        <end position="33"/>
    </location>
</feature>
<dbReference type="AlphaFoldDB" id="A0A9P4JCW1"/>
<evidence type="ECO:0000313" key="5">
    <source>
        <dbReference type="Proteomes" id="UP000799536"/>
    </source>
</evidence>
<dbReference type="InterPro" id="IPR019775">
    <property type="entry name" value="WD40_repeat_CS"/>
</dbReference>
<reference evidence="4" key="1">
    <citation type="journal article" date="2020" name="Stud. Mycol.">
        <title>101 Dothideomycetes genomes: a test case for predicting lifestyles and emergence of pathogens.</title>
        <authorList>
            <person name="Haridas S."/>
            <person name="Albert R."/>
            <person name="Binder M."/>
            <person name="Bloem J."/>
            <person name="Labutti K."/>
            <person name="Salamov A."/>
            <person name="Andreopoulos B."/>
            <person name="Baker S."/>
            <person name="Barry K."/>
            <person name="Bills G."/>
            <person name="Bluhm B."/>
            <person name="Cannon C."/>
            <person name="Castanera R."/>
            <person name="Culley D."/>
            <person name="Daum C."/>
            <person name="Ezra D."/>
            <person name="Gonzalez J."/>
            <person name="Henrissat B."/>
            <person name="Kuo A."/>
            <person name="Liang C."/>
            <person name="Lipzen A."/>
            <person name="Lutzoni F."/>
            <person name="Magnuson J."/>
            <person name="Mondo S."/>
            <person name="Nolan M."/>
            <person name="Ohm R."/>
            <person name="Pangilinan J."/>
            <person name="Park H.-J."/>
            <person name="Ramirez L."/>
            <person name="Alfaro M."/>
            <person name="Sun H."/>
            <person name="Tritt A."/>
            <person name="Yoshinaga Y."/>
            <person name="Zwiers L.-H."/>
            <person name="Turgeon B."/>
            <person name="Goodwin S."/>
            <person name="Spatafora J."/>
            <person name="Crous P."/>
            <person name="Grigoriev I."/>
        </authorList>
    </citation>
    <scope>NUCLEOTIDE SEQUENCE</scope>
    <source>
        <strain evidence="4">ATCC 74209</strain>
    </source>
</reference>
<proteinExistence type="predicted"/>
<dbReference type="SUPFAM" id="SSF50978">
    <property type="entry name" value="WD40 repeat-like"/>
    <property type="match status" value="1"/>
</dbReference>
<keyword evidence="2" id="KW-0677">Repeat</keyword>
<evidence type="ECO:0000256" key="2">
    <source>
        <dbReference type="ARBA" id="ARBA00022737"/>
    </source>
</evidence>
<protein>
    <recommendedName>
        <fullName evidence="6">WD domain, G-beta repeat protein</fullName>
    </recommendedName>
</protein>
<organism evidence="4 5">
    <name type="scientific">Delitschia confertaspora ATCC 74209</name>
    <dbReference type="NCBI Taxonomy" id="1513339"/>
    <lineage>
        <taxon>Eukaryota</taxon>
        <taxon>Fungi</taxon>
        <taxon>Dikarya</taxon>
        <taxon>Ascomycota</taxon>
        <taxon>Pezizomycotina</taxon>
        <taxon>Dothideomycetes</taxon>
        <taxon>Pleosporomycetidae</taxon>
        <taxon>Pleosporales</taxon>
        <taxon>Delitschiaceae</taxon>
        <taxon>Delitschia</taxon>
    </lineage>
</organism>
<dbReference type="Proteomes" id="UP000799536">
    <property type="component" value="Unassembled WGS sequence"/>
</dbReference>
<dbReference type="PROSITE" id="PS50294">
    <property type="entry name" value="WD_REPEATS_REGION"/>
    <property type="match status" value="1"/>
</dbReference>
<dbReference type="InterPro" id="IPR036322">
    <property type="entry name" value="WD40_repeat_dom_sf"/>
</dbReference>
<evidence type="ECO:0008006" key="6">
    <source>
        <dbReference type="Google" id="ProtNLM"/>
    </source>
</evidence>
<dbReference type="OrthoDB" id="5240432at2759"/>
<feature type="non-terminal residue" evidence="4">
    <location>
        <position position="1"/>
    </location>
</feature>
<keyword evidence="1 3" id="KW-0853">WD repeat</keyword>